<accession>A0A517SBU2</accession>
<dbReference type="AlphaFoldDB" id="A0A517SBU2"/>
<proteinExistence type="predicted"/>
<evidence type="ECO:0000313" key="1">
    <source>
        <dbReference type="EMBL" id="QDT53599.1"/>
    </source>
</evidence>
<reference evidence="1 2" key="1">
    <citation type="submission" date="2019-02" db="EMBL/GenBank/DDBJ databases">
        <title>Deep-cultivation of Planctomycetes and their phenomic and genomic characterization uncovers novel biology.</title>
        <authorList>
            <person name="Wiegand S."/>
            <person name="Jogler M."/>
            <person name="Boedeker C."/>
            <person name="Pinto D."/>
            <person name="Vollmers J."/>
            <person name="Rivas-Marin E."/>
            <person name="Kohn T."/>
            <person name="Peeters S.H."/>
            <person name="Heuer A."/>
            <person name="Rast P."/>
            <person name="Oberbeckmann S."/>
            <person name="Bunk B."/>
            <person name="Jeske O."/>
            <person name="Meyerdierks A."/>
            <person name="Storesund J.E."/>
            <person name="Kallscheuer N."/>
            <person name="Luecker S."/>
            <person name="Lage O.M."/>
            <person name="Pohl T."/>
            <person name="Merkel B.J."/>
            <person name="Hornburger P."/>
            <person name="Mueller R.-W."/>
            <person name="Bruemmer F."/>
            <person name="Labrenz M."/>
            <person name="Spormann A.M."/>
            <person name="Op den Camp H."/>
            <person name="Overmann J."/>
            <person name="Amann R."/>
            <person name="Jetten M.S.M."/>
            <person name="Mascher T."/>
            <person name="Medema M.H."/>
            <person name="Devos D.P."/>
            <person name="Kaster A.-K."/>
            <person name="Ovreas L."/>
            <person name="Rohde M."/>
            <person name="Galperin M.Y."/>
            <person name="Jogler C."/>
        </authorList>
    </citation>
    <scope>NUCLEOTIDE SEQUENCE [LARGE SCALE GENOMIC DNA]</scope>
    <source>
        <strain evidence="1 2">Pan44</strain>
    </source>
</reference>
<dbReference type="KEGG" id="ccos:Pan44_16210"/>
<dbReference type="EMBL" id="CP036271">
    <property type="protein sequence ID" value="QDT53599.1"/>
    <property type="molecule type" value="Genomic_DNA"/>
</dbReference>
<dbReference type="Proteomes" id="UP000315700">
    <property type="component" value="Chromosome"/>
</dbReference>
<protein>
    <submittedName>
        <fullName evidence="1">Uncharacterized protein</fullName>
    </submittedName>
</protein>
<organism evidence="1 2">
    <name type="scientific">Caulifigura coniformis</name>
    <dbReference type="NCBI Taxonomy" id="2527983"/>
    <lineage>
        <taxon>Bacteria</taxon>
        <taxon>Pseudomonadati</taxon>
        <taxon>Planctomycetota</taxon>
        <taxon>Planctomycetia</taxon>
        <taxon>Planctomycetales</taxon>
        <taxon>Planctomycetaceae</taxon>
        <taxon>Caulifigura</taxon>
    </lineage>
</organism>
<name>A0A517SBU2_9PLAN</name>
<dbReference type="InParanoid" id="A0A517SBU2"/>
<keyword evidence="2" id="KW-1185">Reference proteome</keyword>
<gene>
    <name evidence="1" type="ORF">Pan44_16210</name>
</gene>
<evidence type="ECO:0000313" key="2">
    <source>
        <dbReference type="Proteomes" id="UP000315700"/>
    </source>
</evidence>
<sequence>MRYRISHCSFPSPQFRGYRCFCLSVEVSGQWYRLTDDQMHKLLDTRRAELIGGTINFKSPPLPFRPGAFF</sequence>